<feature type="compositionally biased region" description="Acidic residues" evidence="1">
    <location>
        <begin position="60"/>
        <end position="80"/>
    </location>
</feature>
<accession>A0A317SJ83</accession>
<name>A0A317SJ83_9PEZI</name>
<feature type="compositionally biased region" description="Polar residues" evidence="1">
    <location>
        <begin position="321"/>
        <end position="339"/>
    </location>
</feature>
<sequence>MEMPSSPFKGNSPEDTERRPPDAEQIPREPEPGASTGRVHDDLPRLSDLTLSPNRSVDTEAGDDVGCGDDGGDGSGDSEDKDYHKIQNLFESSLVLNYMLSGSAGPTHQISIETISEHVGVERSVLVKALEKFTVADSDLDDLVRSGSPQKEVDRIRQLAGLAGVTSWDTIPSEGGREDLPRLPINVILELTLGDPWEWMGPLKEQTFYISGRIQFLWGCVEELLSRRHRLLHFSEALAKRDELRNNLIKFGLEQLAASEISRNTLKIQCFETLNLVCVVIEAFMAKIVQECKKGHTGESEEGKGSEVNEESGEGGESRDTTGPQSQSNGFQGENTQLA</sequence>
<evidence type="ECO:0000313" key="2">
    <source>
        <dbReference type="EMBL" id="PWW74308.1"/>
    </source>
</evidence>
<dbReference type="AlphaFoldDB" id="A0A317SJ83"/>
<organism evidence="2 3">
    <name type="scientific">Tuber magnatum</name>
    <name type="common">white Piedmont truffle</name>
    <dbReference type="NCBI Taxonomy" id="42249"/>
    <lineage>
        <taxon>Eukaryota</taxon>
        <taxon>Fungi</taxon>
        <taxon>Dikarya</taxon>
        <taxon>Ascomycota</taxon>
        <taxon>Pezizomycotina</taxon>
        <taxon>Pezizomycetes</taxon>
        <taxon>Pezizales</taxon>
        <taxon>Tuberaceae</taxon>
        <taxon>Tuber</taxon>
    </lineage>
</organism>
<gene>
    <name evidence="2" type="ORF">C7212DRAFT_365311</name>
</gene>
<evidence type="ECO:0000256" key="1">
    <source>
        <dbReference type="SAM" id="MobiDB-lite"/>
    </source>
</evidence>
<feature type="compositionally biased region" description="Basic and acidic residues" evidence="1">
    <location>
        <begin position="15"/>
        <end position="31"/>
    </location>
</feature>
<dbReference type="Proteomes" id="UP000246991">
    <property type="component" value="Unassembled WGS sequence"/>
</dbReference>
<keyword evidence="3" id="KW-1185">Reference proteome</keyword>
<feature type="region of interest" description="Disordered" evidence="1">
    <location>
        <begin position="1"/>
        <end position="81"/>
    </location>
</feature>
<dbReference type="OrthoDB" id="10482555at2759"/>
<proteinExistence type="predicted"/>
<evidence type="ECO:0000313" key="3">
    <source>
        <dbReference type="Proteomes" id="UP000246991"/>
    </source>
</evidence>
<comment type="caution">
    <text evidence="2">The sequence shown here is derived from an EMBL/GenBank/DDBJ whole genome shotgun (WGS) entry which is preliminary data.</text>
</comment>
<dbReference type="EMBL" id="PYWC01000063">
    <property type="protein sequence ID" value="PWW74308.1"/>
    <property type="molecule type" value="Genomic_DNA"/>
</dbReference>
<protein>
    <submittedName>
        <fullName evidence="2">Uncharacterized protein</fullName>
    </submittedName>
</protein>
<feature type="region of interest" description="Disordered" evidence="1">
    <location>
        <begin position="295"/>
        <end position="339"/>
    </location>
</feature>
<reference evidence="2 3" key="1">
    <citation type="submission" date="2018-03" db="EMBL/GenBank/DDBJ databases">
        <title>Genomes of Pezizomycetes fungi and the evolution of truffles.</title>
        <authorList>
            <person name="Murat C."/>
            <person name="Payen T."/>
            <person name="Noel B."/>
            <person name="Kuo A."/>
            <person name="Martin F.M."/>
        </authorList>
    </citation>
    <scope>NUCLEOTIDE SEQUENCE [LARGE SCALE GENOMIC DNA]</scope>
    <source>
        <strain evidence="2">091103-1</strain>
    </source>
</reference>
<feature type="compositionally biased region" description="Basic and acidic residues" evidence="1">
    <location>
        <begin position="295"/>
        <end position="307"/>
    </location>
</feature>